<sequence>MEKIIEIDGKFIPFKGDRQIYSQYQKLLKRNLFSDLGEVYNIVALKISPRTSPIKDLNKIDFEALTRIVWFFAWNADPTIPKPKKWIDQFEKFPIVDILANLSDLMIYSSTKERGSIHGR</sequence>
<gene>
    <name evidence="1" type="ORF">H9648_19620</name>
</gene>
<dbReference type="Proteomes" id="UP000603641">
    <property type="component" value="Unassembled WGS sequence"/>
</dbReference>
<evidence type="ECO:0000313" key="2">
    <source>
        <dbReference type="Proteomes" id="UP000603641"/>
    </source>
</evidence>
<keyword evidence="2" id="KW-1185">Reference proteome</keyword>
<evidence type="ECO:0008006" key="3">
    <source>
        <dbReference type="Google" id="ProtNLM"/>
    </source>
</evidence>
<dbReference type="EMBL" id="JACSQM010000015">
    <property type="protein sequence ID" value="MBD7966259.1"/>
    <property type="molecule type" value="Genomic_DNA"/>
</dbReference>
<organism evidence="1 2">
    <name type="scientific">Fictibacillus norfolkensis</name>
    <dbReference type="NCBI Taxonomy" id="2762233"/>
    <lineage>
        <taxon>Bacteria</taxon>
        <taxon>Bacillati</taxon>
        <taxon>Bacillota</taxon>
        <taxon>Bacilli</taxon>
        <taxon>Bacillales</taxon>
        <taxon>Fictibacillaceae</taxon>
        <taxon>Fictibacillus</taxon>
    </lineage>
</organism>
<dbReference type="RefSeq" id="WP_191755402.1">
    <property type="nucleotide sequence ID" value="NZ_JACSQM010000015.1"/>
</dbReference>
<reference evidence="1 2" key="1">
    <citation type="submission" date="2020-08" db="EMBL/GenBank/DDBJ databases">
        <title>A Genomic Blueprint of the Chicken Gut Microbiome.</title>
        <authorList>
            <person name="Gilroy R."/>
            <person name="Ravi A."/>
            <person name="Getino M."/>
            <person name="Pursley I."/>
            <person name="Horton D.L."/>
            <person name="Alikhan N.-F."/>
            <person name="Baker D."/>
            <person name="Gharbi K."/>
            <person name="Hall N."/>
            <person name="Watson M."/>
            <person name="Adriaenssens E.M."/>
            <person name="Foster-Nyarko E."/>
            <person name="Jarju S."/>
            <person name="Secka A."/>
            <person name="Antonio M."/>
            <person name="Oren A."/>
            <person name="Chaudhuri R."/>
            <person name="La Ragione R.M."/>
            <person name="Hildebrand F."/>
            <person name="Pallen M.J."/>
        </authorList>
    </citation>
    <scope>NUCLEOTIDE SEQUENCE [LARGE SCALE GENOMIC DNA]</scope>
    <source>
        <strain evidence="1 2">Sa2CUA10</strain>
    </source>
</reference>
<accession>A0ABR8SSB7</accession>
<name>A0ABR8SSB7_9BACL</name>
<comment type="caution">
    <text evidence="1">The sequence shown here is derived from an EMBL/GenBank/DDBJ whole genome shotgun (WGS) entry which is preliminary data.</text>
</comment>
<proteinExistence type="predicted"/>
<evidence type="ECO:0000313" key="1">
    <source>
        <dbReference type="EMBL" id="MBD7966259.1"/>
    </source>
</evidence>
<protein>
    <recommendedName>
        <fullName evidence="3">DUF1232 domain-containing protein</fullName>
    </recommendedName>
</protein>